<dbReference type="GO" id="GO:0006355">
    <property type="term" value="P:regulation of DNA-templated transcription"/>
    <property type="evidence" value="ECO:0007669"/>
    <property type="project" value="InterPro"/>
</dbReference>
<dbReference type="InterPro" id="IPR003593">
    <property type="entry name" value="AAA+_ATPase"/>
</dbReference>
<gene>
    <name evidence="6" type="ORF">CEE69_15210</name>
</gene>
<sequence length="533" mass="59241">MAKKRVLVQWIGHSDLRALAAASSASRSKKILEAIRSGPSESGDLGPTKTLLNLQKFDEVRLLTNYTPEINKWFASWAGQSPVMVEVNLQKPTDYEAIYRIVDTELSRLRSRNASDIELCLHLSPGTPAMAATWLLLGKTRYPAVFYETSRDGKAWVSDIPFDLIDIIPEVLRNPDAHLQHLASEAPSEVQGFEDIVGDSRAIRDAVGRAKRAAMRSVSVLLLGESGTGKEMFANAIWKSSPRRDKPFRPVNCAALSKSLLESELFGHKKGSFTGADRDRAGAFEAVDGGTLFLDEVGECDLETQAKLLRVLQPVTEQGASIRKVCRLGEERERTVDVRIIAATNRDLRESIREGSFREDLYYRLAAVTVTLPPLRDRKTDIPKLAERMLGQLNQQFSLEEPDYEHKSFSATAIAFVKNHHWPGNVRQLYNVLVQAAVFSDGKSLGRKEIAAALGEMPDMTESSDELSLREIGDGFDLEGHLNSLQSLYLRRAMEESGGVKAKAARLLGMKNYQTLDAQLKRLNVTGNWESKS</sequence>
<dbReference type="InterPro" id="IPR025944">
    <property type="entry name" value="Sigma_54_int_dom_CS"/>
</dbReference>
<dbReference type="InterPro" id="IPR002197">
    <property type="entry name" value="HTH_Fis"/>
</dbReference>
<evidence type="ECO:0000256" key="1">
    <source>
        <dbReference type="ARBA" id="ARBA00022741"/>
    </source>
</evidence>
<evidence type="ECO:0000256" key="4">
    <source>
        <dbReference type="ARBA" id="ARBA00023163"/>
    </source>
</evidence>
<dbReference type="InterPro" id="IPR025662">
    <property type="entry name" value="Sigma_54_int_dom_ATP-bd_1"/>
</dbReference>
<dbReference type="EMBL" id="NIZW01000011">
    <property type="protein sequence ID" value="PHQ34364.1"/>
    <property type="molecule type" value="Genomic_DNA"/>
</dbReference>
<reference evidence="6 7" key="1">
    <citation type="submission" date="2017-06" db="EMBL/GenBank/DDBJ databases">
        <title>Description of Rhodopirellula bahusiensis sp. nov.</title>
        <authorList>
            <person name="Kizina J."/>
            <person name="Harder J."/>
        </authorList>
    </citation>
    <scope>NUCLEOTIDE SEQUENCE [LARGE SCALE GENOMIC DNA]</scope>
    <source>
        <strain evidence="6 7">SWK21</strain>
    </source>
</reference>
<dbReference type="InterPro" id="IPR027417">
    <property type="entry name" value="P-loop_NTPase"/>
</dbReference>
<evidence type="ECO:0000256" key="2">
    <source>
        <dbReference type="ARBA" id="ARBA00022840"/>
    </source>
</evidence>
<keyword evidence="7" id="KW-1185">Reference proteome</keyword>
<dbReference type="PROSITE" id="PS00688">
    <property type="entry name" value="SIGMA54_INTERACT_3"/>
    <property type="match status" value="1"/>
</dbReference>
<dbReference type="SMART" id="SM00382">
    <property type="entry name" value="AAA"/>
    <property type="match status" value="1"/>
</dbReference>
<dbReference type="GO" id="GO:0043565">
    <property type="term" value="F:sequence-specific DNA binding"/>
    <property type="evidence" value="ECO:0007669"/>
    <property type="project" value="InterPro"/>
</dbReference>
<protein>
    <submittedName>
        <fullName evidence="6">AAA family ATPase</fullName>
    </submittedName>
</protein>
<dbReference type="Gene3D" id="1.10.10.60">
    <property type="entry name" value="Homeodomain-like"/>
    <property type="match status" value="1"/>
</dbReference>
<dbReference type="PROSITE" id="PS50045">
    <property type="entry name" value="SIGMA54_INTERACT_4"/>
    <property type="match status" value="1"/>
</dbReference>
<dbReference type="AlphaFoldDB" id="A0A2G1W5Q2"/>
<dbReference type="InterPro" id="IPR002078">
    <property type="entry name" value="Sigma_54_int"/>
</dbReference>
<dbReference type="OrthoDB" id="236556at2"/>
<keyword evidence="3" id="KW-0805">Transcription regulation</keyword>
<dbReference type="Gene3D" id="1.10.8.60">
    <property type="match status" value="1"/>
</dbReference>
<evidence type="ECO:0000259" key="5">
    <source>
        <dbReference type="PROSITE" id="PS50045"/>
    </source>
</evidence>
<dbReference type="Pfam" id="PF02954">
    <property type="entry name" value="HTH_8"/>
    <property type="match status" value="1"/>
</dbReference>
<dbReference type="PANTHER" id="PTHR32071:SF121">
    <property type="entry name" value="SIGMA L-DEPENDENT TRANSCRIPTIONAL REGULATOR YQIR-RELATED"/>
    <property type="match status" value="1"/>
</dbReference>
<keyword evidence="2" id="KW-0067">ATP-binding</keyword>
<dbReference type="Proteomes" id="UP000225740">
    <property type="component" value="Unassembled WGS sequence"/>
</dbReference>
<dbReference type="Gene3D" id="3.40.50.300">
    <property type="entry name" value="P-loop containing nucleotide triphosphate hydrolases"/>
    <property type="match status" value="1"/>
</dbReference>
<comment type="caution">
    <text evidence="6">The sequence shown here is derived from an EMBL/GenBank/DDBJ whole genome shotgun (WGS) entry which is preliminary data.</text>
</comment>
<evidence type="ECO:0000256" key="3">
    <source>
        <dbReference type="ARBA" id="ARBA00023015"/>
    </source>
</evidence>
<dbReference type="GO" id="GO:0005524">
    <property type="term" value="F:ATP binding"/>
    <property type="evidence" value="ECO:0007669"/>
    <property type="project" value="UniProtKB-KW"/>
</dbReference>
<dbReference type="Pfam" id="PF25601">
    <property type="entry name" value="AAA_lid_14"/>
    <property type="match status" value="1"/>
</dbReference>
<dbReference type="InterPro" id="IPR058031">
    <property type="entry name" value="AAA_lid_NorR"/>
</dbReference>
<evidence type="ECO:0000313" key="7">
    <source>
        <dbReference type="Proteomes" id="UP000225740"/>
    </source>
</evidence>
<feature type="domain" description="Sigma-54 factor interaction" evidence="5">
    <location>
        <begin position="196"/>
        <end position="438"/>
    </location>
</feature>
<dbReference type="PROSITE" id="PS00675">
    <property type="entry name" value="SIGMA54_INTERACT_1"/>
    <property type="match status" value="1"/>
</dbReference>
<dbReference type="CDD" id="cd00009">
    <property type="entry name" value="AAA"/>
    <property type="match status" value="1"/>
</dbReference>
<name>A0A2G1W5Q2_9BACT</name>
<keyword evidence="1" id="KW-0547">Nucleotide-binding</keyword>
<dbReference type="PANTHER" id="PTHR32071">
    <property type="entry name" value="TRANSCRIPTIONAL REGULATORY PROTEIN"/>
    <property type="match status" value="1"/>
</dbReference>
<accession>A0A2G1W5Q2</accession>
<organism evidence="6 7">
    <name type="scientific">Rhodopirellula bahusiensis</name>
    <dbReference type="NCBI Taxonomy" id="2014065"/>
    <lineage>
        <taxon>Bacteria</taxon>
        <taxon>Pseudomonadati</taxon>
        <taxon>Planctomycetota</taxon>
        <taxon>Planctomycetia</taxon>
        <taxon>Pirellulales</taxon>
        <taxon>Pirellulaceae</taxon>
        <taxon>Rhodopirellula</taxon>
    </lineage>
</organism>
<dbReference type="SUPFAM" id="SSF52540">
    <property type="entry name" value="P-loop containing nucleoside triphosphate hydrolases"/>
    <property type="match status" value="1"/>
</dbReference>
<proteinExistence type="predicted"/>
<keyword evidence="4" id="KW-0804">Transcription</keyword>
<dbReference type="Pfam" id="PF00158">
    <property type="entry name" value="Sigma54_activat"/>
    <property type="match status" value="1"/>
</dbReference>
<evidence type="ECO:0000313" key="6">
    <source>
        <dbReference type="EMBL" id="PHQ34364.1"/>
    </source>
</evidence>
<dbReference type="FunFam" id="3.40.50.300:FF:000006">
    <property type="entry name" value="DNA-binding transcriptional regulator NtrC"/>
    <property type="match status" value="1"/>
</dbReference>